<feature type="transmembrane region" description="Helical" evidence="1">
    <location>
        <begin position="119"/>
        <end position="141"/>
    </location>
</feature>
<proteinExistence type="predicted"/>
<keyword evidence="1" id="KW-0472">Membrane</keyword>
<organism evidence="2 3">
    <name type="scientific">Hydrogenophaga palleronii</name>
    <dbReference type="NCBI Taxonomy" id="65655"/>
    <lineage>
        <taxon>Bacteria</taxon>
        <taxon>Pseudomonadati</taxon>
        <taxon>Pseudomonadota</taxon>
        <taxon>Betaproteobacteria</taxon>
        <taxon>Burkholderiales</taxon>
        <taxon>Comamonadaceae</taxon>
        <taxon>Hydrogenophaga</taxon>
    </lineage>
</organism>
<protein>
    <recommendedName>
        <fullName evidence="4">DUF2975 domain-containing protein</fullName>
    </recommendedName>
</protein>
<keyword evidence="3" id="KW-1185">Reference proteome</keyword>
<feature type="transmembrane region" description="Helical" evidence="1">
    <location>
        <begin position="75"/>
        <end position="93"/>
    </location>
</feature>
<evidence type="ECO:0000256" key="1">
    <source>
        <dbReference type="SAM" id="Phobius"/>
    </source>
</evidence>
<evidence type="ECO:0008006" key="4">
    <source>
        <dbReference type="Google" id="ProtNLM"/>
    </source>
</evidence>
<keyword evidence="1" id="KW-1133">Transmembrane helix</keyword>
<sequence>MHPTTDTPTTARPSDPLHHIRRTSRLMVWACWAFILLLPVTLAVYWAVAGDGLLAGHANLPASAIGVLLQPWQRLAGAVVMGLPLAFLLAGLWQAKRCFEQFAQGRVFTRQATDLLRRFAGWVAAAALAAIVASAATSVLLTLHNPPAMRHLALGIGSNHLFTFFFAGVVWLMAAVIGQGQALAEENERFV</sequence>
<dbReference type="Pfam" id="PF11188">
    <property type="entry name" value="DUF2975"/>
    <property type="match status" value="1"/>
</dbReference>
<evidence type="ECO:0000313" key="2">
    <source>
        <dbReference type="EMBL" id="MDR7148100.1"/>
    </source>
</evidence>
<feature type="transmembrane region" description="Helical" evidence="1">
    <location>
        <begin position="26"/>
        <end position="48"/>
    </location>
</feature>
<name>A0ABU1WFQ6_9BURK</name>
<evidence type="ECO:0000313" key="3">
    <source>
        <dbReference type="Proteomes" id="UP001265700"/>
    </source>
</evidence>
<comment type="caution">
    <text evidence="2">The sequence shown here is derived from an EMBL/GenBank/DDBJ whole genome shotgun (WGS) entry which is preliminary data.</text>
</comment>
<reference evidence="2 3" key="1">
    <citation type="submission" date="2023-07" db="EMBL/GenBank/DDBJ databases">
        <title>Sorghum-associated microbial communities from plants grown in Nebraska, USA.</title>
        <authorList>
            <person name="Schachtman D."/>
        </authorList>
    </citation>
    <scope>NUCLEOTIDE SEQUENCE [LARGE SCALE GENOMIC DNA]</scope>
    <source>
        <strain evidence="2 3">4249</strain>
    </source>
</reference>
<dbReference type="RefSeq" id="WP_310310294.1">
    <property type="nucleotide sequence ID" value="NZ_JAVDWU010000001.1"/>
</dbReference>
<dbReference type="Proteomes" id="UP001265700">
    <property type="component" value="Unassembled WGS sequence"/>
</dbReference>
<accession>A0ABU1WFQ6</accession>
<dbReference type="EMBL" id="JAVDWU010000001">
    <property type="protein sequence ID" value="MDR7148100.1"/>
    <property type="molecule type" value="Genomic_DNA"/>
</dbReference>
<gene>
    <name evidence="2" type="ORF">J2W49_000028</name>
</gene>
<feature type="transmembrane region" description="Helical" evidence="1">
    <location>
        <begin position="161"/>
        <end position="184"/>
    </location>
</feature>
<dbReference type="InterPro" id="IPR021354">
    <property type="entry name" value="DUF2975"/>
</dbReference>
<keyword evidence="1" id="KW-0812">Transmembrane</keyword>